<proteinExistence type="predicted"/>
<sequence length="115" mass="13045">MIFKVFLYLLRCSLTLILKNDLPSFLEILIFELVLELFEHCSPIQTFDGVVPDSTLDAQPVTTEEEFIPTVHCFTVWKMCEALDLKAKFVPLPGTTVLPRTPHRGLDQTITVPVV</sequence>
<name>A0A8X6JUF4_9ARAC</name>
<dbReference type="AlphaFoldDB" id="A0A8X6JUF4"/>
<dbReference type="EMBL" id="BMAV01024975">
    <property type="protein sequence ID" value="GFS37436.1"/>
    <property type="molecule type" value="Genomic_DNA"/>
</dbReference>
<evidence type="ECO:0000313" key="3">
    <source>
        <dbReference type="Proteomes" id="UP000886998"/>
    </source>
</evidence>
<organism evidence="2 3">
    <name type="scientific">Trichonephila inaurata madagascariensis</name>
    <dbReference type="NCBI Taxonomy" id="2747483"/>
    <lineage>
        <taxon>Eukaryota</taxon>
        <taxon>Metazoa</taxon>
        <taxon>Ecdysozoa</taxon>
        <taxon>Arthropoda</taxon>
        <taxon>Chelicerata</taxon>
        <taxon>Arachnida</taxon>
        <taxon>Araneae</taxon>
        <taxon>Araneomorphae</taxon>
        <taxon>Entelegynae</taxon>
        <taxon>Araneoidea</taxon>
        <taxon>Nephilidae</taxon>
        <taxon>Trichonephila</taxon>
        <taxon>Trichonephila inaurata</taxon>
    </lineage>
</organism>
<evidence type="ECO:0000313" key="2">
    <source>
        <dbReference type="EMBL" id="GFS37436.1"/>
    </source>
</evidence>
<feature type="signal peptide" evidence="1">
    <location>
        <begin position="1"/>
        <end position="15"/>
    </location>
</feature>
<keyword evidence="3" id="KW-1185">Reference proteome</keyword>
<gene>
    <name evidence="2" type="ORF">TNIN_416801</name>
</gene>
<accession>A0A8X6JUF4</accession>
<evidence type="ECO:0000256" key="1">
    <source>
        <dbReference type="SAM" id="SignalP"/>
    </source>
</evidence>
<dbReference type="Proteomes" id="UP000886998">
    <property type="component" value="Unassembled WGS sequence"/>
</dbReference>
<comment type="caution">
    <text evidence="2">The sequence shown here is derived from an EMBL/GenBank/DDBJ whole genome shotgun (WGS) entry which is preliminary data.</text>
</comment>
<reference evidence="2" key="1">
    <citation type="submission" date="2020-08" db="EMBL/GenBank/DDBJ databases">
        <title>Multicomponent nature underlies the extraordinary mechanical properties of spider dragline silk.</title>
        <authorList>
            <person name="Kono N."/>
            <person name="Nakamura H."/>
            <person name="Mori M."/>
            <person name="Yoshida Y."/>
            <person name="Ohtoshi R."/>
            <person name="Malay A.D."/>
            <person name="Moran D.A.P."/>
            <person name="Tomita M."/>
            <person name="Numata K."/>
            <person name="Arakawa K."/>
        </authorList>
    </citation>
    <scope>NUCLEOTIDE SEQUENCE</scope>
</reference>
<feature type="chain" id="PRO_5036504469" evidence="1">
    <location>
        <begin position="16"/>
        <end position="115"/>
    </location>
</feature>
<keyword evidence="1" id="KW-0732">Signal</keyword>
<protein>
    <submittedName>
        <fullName evidence="2">Uncharacterized protein</fullName>
    </submittedName>
</protein>
<dbReference type="OrthoDB" id="6430898at2759"/>